<keyword evidence="2" id="KW-1185">Reference proteome</keyword>
<sequence>MAYSPGICSNGNCLAGASCPSTHPVRVPGVMYEIYWNTSQFNDPKYFSSGSQPFVYSFGDQTGHGQHGDYLFGWKGDALQRGMDALSGRDCANEKCSALKSQSYEDAMACTKKSVVDEDVGLDGWISSLPGGMPVTN</sequence>
<protein>
    <submittedName>
        <fullName evidence="1">Uncharacterized protein</fullName>
    </submittedName>
</protein>
<proteinExistence type="predicted"/>
<organism evidence="1 2">
    <name type="scientific">Lasiodiplodia mahajangana</name>
    <dbReference type="NCBI Taxonomy" id="1108764"/>
    <lineage>
        <taxon>Eukaryota</taxon>
        <taxon>Fungi</taxon>
        <taxon>Dikarya</taxon>
        <taxon>Ascomycota</taxon>
        <taxon>Pezizomycotina</taxon>
        <taxon>Dothideomycetes</taxon>
        <taxon>Dothideomycetes incertae sedis</taxon>
        <taxon>Botryosphaeriales</taxon>
        <taxon>Botryosphaeriaceae</taxon>
        <taxon>Lasiodiplodia</taxon>
    </lineage>
</organism>
<gene>
    <name evidence="1" type="ORF">O1611_g9912</name>
</gene>
<dbReference type="Proteomes" id="UP001153332">
    <property type="component" value="Unassembled WGS sequence"/>
</dbReference>
<name>A0ACC2J4A0_9PEZI</name>
<dbReference type="EMBL" id="JAPUUL010003633">
    <property type="protein sequence ID" value="KAJ8122157.1"/>
    <property type="molecule type" value="Genomic_DNA"/>
</dbReference>
<comment type="caution">
    <text evidence="1">The sequence shown here is derived from an EMBL/GenBank/DDBJ whole genome shotgun (WGS) entry which is preliminary data.</text>
</comment>
<accession>A0ACC2J4A0</accession>
<reference evidence="1" key="1">
    <citation type="submission" date="2022-12" db="EMBL/GenBank/DDBJ databases">
        <title>Genome Sequence of Lasiodiplodia mahajangana.</title>
        <authorList>
            <person name="Buettner E."/>
        </authorList>
    </citation>
    <scope>NUCLEOTIDE SEQUENCE</scope>
    <source>
        <strain evidence="1">VT137</strain>
    </source>
</reference>
<evidence type="ECO:0000313" key="1">
    <source>
        <dbReference type="EMBL" id="KAJ8122157.1"/>
    </source>
</evidence>
<evidence type="ECO:0000313" key="2">
    <source>
        <dbReference type="Proteomes" id="UP001153332"/>
    </source>
</evidence>